<organism evidence="2 3">
    <name type="scientific">Rhodococcus ruber BKS 20-38</name>
    <dbReference type="NCBI Taxonomy" id="1278076"/>
    <lineage>
        <taxon>Bacteria</taxon>
        <taxon>Bacillati</taxon>
        <taxon>Actinomycetota</taxon>
        <taxon>Actinomycetes</taxon>
        <taxon>Mycobacteriales</taxon>
        <taxon>Nocardiaceae</taxon>
        <taxon>Rhodococcus</taxon>
    </lineage>
</organism>
<keyword evidence="1" id="KW-1133">Transmembrane helix</keyword>
<dbReference type="PATRIC" id="fig|1278076.4.peg.405"/>
<dbReference type="InterPro" id="IPR007436">
    <property type="entry name" value="DUF485"/>
</dbReference>
<feature type="transmembrane region" description="Helical" evidence="1">
    <location>
        <begin position="66"/>
        <end position="86"/>
    </location>
</feature>
<accession>M3A2F3</accession>
<keyword evidence="1" id="KW-0472">Membrane</keyword>
<evidence type="ECO:0000313" key="2">
    <source>
        <dbReference type="EMBL" id="EME67113.1"/>
    </source>
</evidence>
<evidence type="ECO:0000256" key="1">
    <source>
        <dbReference type="SAM" id="Phobius"/>
    </source>
</evidence>
<keyword evidence="1" id="KW-0812">Transmembrane</keyword>
<sequence>MIMSLDISVPADGVAARPAGADLDAVLALARQRRRLSLGSAAVLLVVFMGYIALTTSTTLLSGRLGGLGLAYWVGFAVFGVILVVAQVYTRWARRMDAVVDAHLAALEGR</sequence>
<keyword evidence="3" id="KW-1185">Reference proteome</keyword>
<feature type="transmembrane region" description="Helical" evidence="1">
    <location>
        <begin position="36"/>
        <end position="54"/>
    </location>
</feature>
<dbReference type="EMBL" id="AOEX01000015">
    <property type="protein sequence ID" value="EME67113.1"/>
    <property type="molecule type" value="Genomic_DNA"/>
</dbReference>
<dbReference type="Proteomes" id="UP000011731">
    <property type="component" value="Unassembled WGS sequence"/>
</dbReference>
<dbReference type="AlphaFoldDB" id="M3A2F3"/>
<dbReference type="Pfam" id="PF04341">
    <property type="entry name" value="DUF485"/>
    <property type="match status" value="1"/>
</dbReference>
<reference evidence="2 3" key="1">
    <citation type="journal article" date="2013" name="Genome Announc.">
        <title>Draft Genome Sequence of Rhodococcus ruber Strain BKS 20-38.</title>
        <authorList>
            <person name="Bala M."/>
            <person name="Kumar S."/>
            <person name="Raghava G.P."/>
            <person name="Mayilraj S."/>
        </authorList>
    </citation>
    <scope>NUCLEOTIDE SEQUENCE [LARGE SCALE GENOMIC DNA]</scope>
    <source>
        <strain evidence="2 3">BKS 20-38</strain>
    </source>
</reference>
<gene>
    <name evidence="2" type="ORF">G352_01957</name>
</gene>
<protein>
    <submittedName>
        <fullName evidence="2">Uncharacterized protein</fullName>
    </submittedName>
</protein>
<proteinExistence type="predicted"/>
<evidence type="ECO:0000313" key="3">
    <source>
        <dbReference type="Proteomes" id="UP000011731"/>
    </source>
</evidence>
<name>M3A2F3_9NOCA</name>
<comment type="caution">
    <text evidence="2">The sequence shown here is derived from an EMBL/GenBank/DDBJ whole genome shotgun (WGS) entry which is preliminary data.</text>
</comment>